<keyword evidence="10" id="KW-1185">Reference proteome</keyword>
<gene>
    <name evidence="9" type="ORF">GRAN_2689</name>
</gene>
<dbReference type="InterPro" id="IPR003141">
    <property type="entry name" value="Pol/His_phosphatase_N"/>
</dbReference>
<keyword evidence="5" id="KW-0235">DNA replication</keyword>
<name>A0A4Q0SZH9_9BACT</name>
<reference evidence="9 10" key="1">
    <citation type="submission" date="2018-11" db="EMBL/GenBank/DDBJ databases">
        <authorList>
            <person name="Mardanov A.V."/>
            <person name="Ravin N.V."/>
            <person name="Dedysh S.N."/>
        </authorList>
    </citation>
    <scope>NUCLEOTIDE SEQUENCE [LARGE SCALE GENOMIC DNA]</scope>
    <source>
        <strain evidence="9 10">AF10</strain>
    </source>
</reference>
<evidence type="ECO:0000256" key="6">
    <source>
        <dbReference type="ARBA" id="ARBA00022932"/>
    </source>
</evidence>
<sequence length="1176" mass="130523">MAAEFTHLHLHTDYSLLDGACDVDKLAGHLKKIGQTAAAMTDHGNIFGAVHFFDAMQKKGIKPILGCELYICKNDDHRAAPEGDKYNHMLVLAENEAGYRNLVRLTSEAALHGFYRKPRVSKNFLAKHTEGLIGFSGCLAGEVNQHLMAGKYDEAKRAAGQYEDMFGKGNYFLEIQDHGLEPDKPVCDALFKMERELGIPLIATNDAHYVGADDSRAHEILLCVQTAGSMNDPNRFKFDTQEFYIKTADEMLRTFAQNPEVCTRTMQFVDRCNLKMKKVDDPFPVFDCPDGMTLDEYFEDVCRKGLKMRLETAVAHLQSKGLLKKTIADYEARLNSELDVIKNMKFPGYFMIVWDFIRYAREQSIPVGPGRGSAAGSLVAYVMQITDVDPLQNELLFERFLNPERVSMPDIDIDFDMNRRGEVIEYVRRKYGVDQVAQIITFNTMAAKAAIKDVGRALDMPYGEVDRIAKMIPATIGITIDQALKDSPPLAQAYESDARVKEVIDAALRLEGLVRGAGVHAAGVVIAPQPLTELVPVTRTKDEAVVTAYDMKAVEKMGLLKMDFLGLTTLTVIDDCLKLIKSNRGLDVDLATIDLDDAKTYEQVFHRALTSGVFQFESGGMRDVLRRYKPTTVEDLTALNALYRPGPIQGGMIDDFIERKWGRRAVEYLLPDLELLLKETLGVIVYQEQVMQISNVLAGYSLGEADLLRRAMGKKDPAEMDKQRNRFMSGAAEKKHPKDMAGKIFDLMAQFAGYGFNKSHSAAYALLAYHTAWLKTHFPVEFMAALLTSETSKPENVVKYIQECREMNISVTPPNVQVSSTAFTPVGDTILFGLAAIKNVGHNAIQSVIEVRAGLQAEGKSGFTSLWEFCEKVDLRLLNKRVLESLIKAGAMDSFGRRAQVMAALDKAMEQAQKAQKDAAAGQHGLFGIFDDLPVAGATKAQELPPAAEWDEHTRLQNEKDVLGFFVSGHPMDKYREKLRNMKVVDTATACEMKPEPQVFRRGGGNDTQNEIAIAGVITGLKVAKSKRSGEMYAQACLEDTVGKIELIAFPQSYEKLAEKLKIDVPVVVRGVLRGEEDSAPKLAVSSIQALEDVKLKLPESLRIKIPLHAKDESMLDKLHAIFVGAPGRGRLLLDLEEPGEFCAVLEPQDCMVSADRLFIDRVEELVGAGGVRVID</sequence>
<dbReference type="InterPro" id="IPR011708">
    <property type="entry name" value="DNA_pol3_alpha_NTPase_dom"/>
</dbReference>
<keyword evidence="6" id="KW-0239">DNA-directed DNA polymerase</keyword>
<comment type="caution">
    <text evidence="9">The sequence shown here is derived from an EMBL/GenBank/DDBJ whole genome shotgun (WGS) entry which is preliminary data.</text>
</comment>
<dbReference type="EC" id="2.7.7.7" evidence="1"/>
<keyword evidence="4" id="KW-0548">Nucleotidyltransferase</keyword>
<evidence type="ECO:0000256" key="2">
    <source>
        <dbReference type="ARBA" id="ARBA00019114"/>
    </source>
</evidence>
<dbReference type="NCBIfam" id="NF005298">
    <property type="entry name" value="PRK06826.1"/>
    <property type="match status" value="1"/>
</dbReference>
<dbReference type="AlphaFoldDB" id="A0A4Q0SZH9"/>
<dbReference type="NCBIfam" id="NF004226">
    <property type="entry name" value="PRK05673.1"/>
    <property type="match status" value="1"/>
</dbReference>
<dbReference type="Pfam" id="PF07733">
    <property type="entry name" value="DNA_pol3_alpha"/>
    <property type="match status" value="1"/>
</dbReference>
<evidence type="ECO:0000313" key="9">
    <source>
        <dbReference type="EMBL" id="RXH55832.1"/>
    </source>
</evidence>
<dbReference type="Pfam" id="PF17657">
    <property type="entry name" value="DNA_pol3_finger"/>
    <property type="match status" value="1"/>
</dbReference>
<reference evidence="10" key="2">
    <citation type="submission" date="2019-02" db="EMBL/GenBank/DDBJ databases">
        <title>Granulicella sibirica sp. nov., a psychrotolerant acidobacterium isolated from an organic soil layer in forested tundra, West Siberia.</title>
        <authorList>
            <person name="Oshkin I.Y."/>
            <person name="Kulichevskaya I.S."/>
            <person name="Rijpstra W.I.C."/>
            <person name="Sinninghe Damste J.S."/>
            <person name="Rakitin A.L."/>
            <person name="Ravin N.V."/>
            <person name="Dedysh S.N."/>
        </authorList>
    </citation>
    <scope>NUCLEOTIDE SEQUENCE [LARGE SCALE GENOMIC DNA]</scope>
    <source>
        <strain evidence="10">AF10</strain>
    </source>
</reference>
<evidence type="ECO:0000256" key="1">
    <source>
        <dbReference type="ARBA" id="ARBA00012417"/>
    </source>
</evidence>
<evidence type="ECO:0000256" key="5">
    <source>
        <dbReference type="ARBA" id="ARBA00022705"/>
    </source>
</evidence>
<dbReference type="InterPro" id="IPR029460">
    <property type="entry name" value="DNAPol_HHH"/>
</dbReference>
<dbReference type="Proteomes" id="UP000289437">
    <property type="component" value="Unassembled WGS sequence"/>
</dbReference>
<evidence type="ECO:0000256" key="3">
    <source>
        <dbReference type="ARBA" id="ARBA00022679"/>
    </source>
</evidence>
<dbReference type="EMBL" id="RDSM01000002">
    <property type="protein sequence ID" value="RXH55832.1"/>
    <property type="molecule type" value="Genomic_DNA"/>
</dbReference>
<dbReference type="InterPro" id="IPR004805">
    <property type="entry name" value="DnaE2/DnaE/PolC"/>
</dbReference>
<dbReference type="GO" id="GO:0008408">
    <property type="term" value="F:3'-5' exonuclease activity"/>
    <property type="evidence" value="ECO:0007669"/>
    <property type="project" value="InterPro"/>
</dbReference>
<dbReference type="SMART" id="SM00481">
    <property type="entry name" value="POLIIIAc"/>
    <property type="match status" value="1"/>
</dbReference>
<dbReference type="Gene3D" id="1.10.10.1600">
    <property type="entry name" value="Bacterial DNA polymerase III alpha subunit, thumb domain"/>
    <property type="match status" value="1"/>
</dbReference>
<dbReference type="InterPro" id="IPR040982">
    <property type="entry name" value="DNA_pol3_finger"/>
</dbReference>
<dbReference type="OrthoDB" id="9803237at2"/>
<evidence type="ECO:0000259" key="8">
    <source>
        <dbReference type="SMART" id="SM00481"/>
    </source>
</evidence>
<dbReference type="InterPro" id="IPR041931">
    <property type="entry name" value="DNA_pol3_alpha_thumb_dom"/>
</dbReference>
<dbReference type="InterPro" id="IPR016195">
    <property type="entry name" value="Pol/histidinol_Pase-like"/>
</dbReference>
<keyword evidence="3" id="KW-0808">Transferase</keyword>
<evidence type="ECO:0000256" key="7">
    <source>
        <dbReference type="ARBA" id="ARBA00049244"/>
    </source>
</evidence>
<dbReference type="InterPro" id="IPR004013">
    <property type="entry name" value="PHP_dom"/>
</dbReference>
<dbReference type="NCBIfam" id="TIGR00594">
    <property type="entry name" value="polc"/>
    <property type="match status" value="1"/>
</dbReference>
<feature type="domain" description="Polymerase/histidinol phosphatase N-terminal" evidence="8">
    <location>
        <begin position="6"/>
        <end position="73"/>
    </location>
</feature>
<dbReference type="SUPFAM" id="SSF89550">
    <property type="entry name" value="PHP domain-like"/>
    <property type="match status" value="1"/>
</dbReference>
<dbReference type="GO" id="GO:0006260">
    <property type="term" value="P:DNA replication"/>
    <property type="evidence" value="ECO:0007669"/>
    <property type="project" value="UniProtKB-KW"/>
</dbReference>
<dbReference type="Gene3D" id="1.10.150.870">
    <property type="match status" value="1"/>
</dbReference>
<dbReference type="PANTHER" id="PTHR32294">
    <property type="entry name" value="DNA POLYMERASE III SUBUNIT ALPHA"/>
    <property type="match status" value="1"/>
</dbReference>
<accession>A0A4Q0SZH9</accession>
<protein>
    <recommendedName>
        <fullName evidence="2">DNA polymerase III subunit alpha</fullName>
        <ecNumber evidence="1">2.7.7.7</ecNumber>
    </recommendedName>
</protein>
<proteinExistence type="predicted"/>
<dbReference type="RefSeq" id="WP_128913411.1">
    <property type="nucleotide sequence ID" value="NZ_RDSM01000002.1"/>
</dbReference>
<comment type="catalytic activity">
    <reaction evidence="7">
        <text>DNA(n) + a 2'-deoxyribonucleoside 5'-triphosphate = DNA(n+1) + diphosphate</text>
        <dbReference type="Rhea" id="RHEA:22508"/>
        <dbReference type="Rhea" id="RHEA-COMP:17339"/>
        <dbReference type="Rhea" id="RHEA-COMP:17340"/>
        <dbReference type="ChEBI" id="CHEBI:33019"/>
        <dbReference type="ChEBI" id="CHEBI:61560"/>
        <dbReference type="ChEBI" id="CHEBI:173112"/>
        <dbReference type="EC" id="2.7.7.7"/>
    </reaction>
</comment>
<dbReference type="Pfam" id="PF02811">
    <property type="entry name" value="PHP"/>
    <property type="match status" value="1"/>
</dbReference>
<evidence type="ECO:0000256" key="4">
    <source>
        <dbReference type="ARBA" id="ARBA00022695"/>
    </source>
</evidence>
<dbReference type="CDD" id="cd12113">
    <property type="entry name" value="PHP_PolIIIA_DnaE3"/>
    <property type="match status" value="1"/>
</dbReference>
<dbReference type="CDD" id="cd04485">
    <property type="entry name" value="DnaE_OBF"/>
    <property type="match status" value="1"/>
</dbReference>
<evidence type="ECO:0000313" key="10">
    <source>
        <dbReference type="Proteomes" id="UP000289437"/>
    </source>
</evidence>
<organism evidence="9 10">
    <name type="scientific">Granulicella sibirica</name>
    <dbReference type="NCBI Taxonomy" id="2479048"/>
    <lineage>
        <taxon>Bacteria</taxon>
        <taxon>Pseudomonadati</taxon>
        <taxon>Acidobacteriota</taxon>
        <taxon>Terriglobia</taxon>
        <taxon>Terriglobales</taxon>
        <taxon>Acidobacteriaceae</taxon>
        <taxon>Granulicella</taxon>
    </lineage>
</organism>
<dbReference type="PANTHER" id="PTHR32294:SF0">
    <property type="entry name" value="DNA POLYMERASE III SUBUNIT ALPHA"/>
    <property type="match status" value="1"/>
</dbReference>
<dbReference type="Pfam" id="PF14579">
    <property type="entry name" value="HHH_6"/>
    <property type="match status" value="1"/>
</dbReference>
<dbReference type="Gene3D" id="3.20.20.140">
    <property type="entry name" value="Metal-dependent hydrolases"/>
    <property type="match status" value="1"/>
</dbReference>
<dbReference type="GO" id="GO:0003887">
    <property type="term" value="F:DNA-directed DNA polymerase activity"/>
    <property type="evidence" value="ECO:0007669"/>
    <property type="project" value="UniProtKB-KW"/>
</dbReference>